<feature type="transmembrane region" description="Helical" evidence="1">
    <location>
        <begin position="118"/>
        <end position="139"/>
    </location>
</feature>
<proteinExistence type="predicted"/>
<dbReference type="PIRSF" id="PIRSF038959">
    <property type="entry name" value="SdpI"/>
    <property type="match status" value="1"/>
</dbReference>
<evidence type="ECO:0000313" key="4">
    <source>
        <dbReference type="Proteomes" id="UP001057291"/>
    </source>
</evidence>
<dbReference type="GO" id="GO:0009636">
    <property type="term" value="P:response to toxic substance"/>
    <property type="evidence" value="ECO:0007669"/>
    <property type="project" value="TreeGrafter"/>
</dbReference>
<name>A0AAV4LEQ7_9BACL</name>
<organism evidence="3 4">
    <name type="scientific">Collibacillus ludicampi</name>
    <dbReference type="NCBI Taxonomy" id="2771369"/>
    <lineage>
        <taxon>Bacteria</taxon>
        <taxon>Bacillati</taxon>
        <taxon>Bacillota</taxon>
        <taxon>Bacilli</taxon>
        <taxon>Bacillales</taxon>
        <taxon>Alicyclobacillaceae</taxon>
        <taxon>Collibacillus</taxon>
    </lineage>
</organism>
<accession>A0AAV4LEQ7</accession>
<dbReference type="InterPro" id="IPR026272">
    <property type="entry name" value="SdpI"/>
</dbReference>
<keyword evidence="1" id="KW-1133">Transmembrane helix</keyword>
<dbReference type="Pfam" id="PF07853">
    <property type="entry name" value="DUF1648"/>
    <property type="match status" value="1"/>
</dbReference>
<evidence type="ECO:0000259" key="2">
    <source>
        <dbReference type="Pfam" id="PF07853"/>
    </source>
</evidence>
<dbReference type="PANTHER" id="PTHR37810:SF5">
    <property type="entry name" value="IMMUNITY PROTEIN SDPI"/>
    <property type="match status" value="1"/>
</dbReference>
<feature type="transmembrane region" description="Helical" evidence="1">
    <location>
        <begin position="192"/>
        <end position="214"/>
    </location>
</feature>
<feature type="transmembrane region" description="Helical" evidence="1">
    <location>
        <begin position="168"/>
        <end position="186"/>
    </location>
</feature>
<dbReference type="Pfam" id="PF13630">
    <property type="entry name" value="SdpI"/>
    <property type="match status" value="1"/>
</dbReference>
<dbReference type="Proteomes" id="UP001057291">
    <property type="component" value="Unassembled WGS sequence"/>
</dbReference>
<dbReference type="InterPro" id="IPR025962">
    <property type="entry name" value="SdpI/YhfL"/>
</dbReference>
<feature type="transmembrane region" description="Helical" evidence="1">
    <location>
        <begin position="54"/>
        <end position="73"/>
    </location>
</feature>
<sequence length="219" mass="24700">MVGQKIKWGWTDVILSIIALVPVIAALLFYDRLPARMAVHFGLNGQPNGYQDKFSFVVIIGLLTLVLPLLIKVLQQIDPRRENYTKFRGAFEWIRLAVTIFLSGIFGVDIAYNLGVSLNFQMITSIGIGLLFIVIGNYLGQVRSNYFIGIRTPWTLAHDEVWRRTHRLAGPLWMIAGLVNIASAFLPKMWTLWVSGIMIGCVVSVPILYSYLAFRKLQG</sequence>
<dbReference type="InterPro" id="IPR012867">
    <property type="entry name" value="DUF1648"/>
</dbReference>
<keyword evidence="1" id="KW-0472">Membrane</keyword>
<evidence type="ECO:0000313" key="3">
    <source>
        <dbReference type="EMBL" id="GIM46159.1"/>
    </source>
</evidence>
<dbReference type="RefSeq" id="WP_282199296.1">
    <property type="nucleotide sequence ID" value="NZ_BOQE01000001.1"/>
</dbReference>
<dbReference type="EMBL" id="BOQE01000001">
    <property type="protein sequence ID" value="GIM46159.1"/>
    <property type="molecule type" value="Genomic_DNA"/>
</dbReference>
<feature type="transmembrane region" description="Helical" evidence="1">
    <location>
        <begin position="93"/>
        <end position="112"/>
    </location>
</feature>
<keyword evidence="4" id="KW-1185">Reference proteome</keyword>
<dbReference type="PANTHER" id="PTHR37810">
    <property type="entry name" value="IMMUNITY PROTEIN SDPI"/>
    <property type="match status" value="1"/>
</dbReference>
<reference evidence="3" key="1">
    <citation type="journal article" date="2023" name="Int. J. Syst. Evol. Microbiol.">
        <title>Collibacillus ludicampi gen. nov., sp. nov., a new soil bacterium of the family Alicyclobacillaceae.</title>
        <authorList>
            <person name="Jojima T."/>
            <person name="Ioku Y."/>
            <person name="Fukuta Y."/>
            <person name="Shirasaka N."/>
            <person name="Matsumura Y."/>
            <person name="Mori M."/>
        </authorList>
    </citation>
    <scope>NUCLEOTIDE SEQUENCE</scope>
    <source>
        <strain evidence="3">TP075</strain>
    </source>
</reference>
<gene>
    <name evidence="3" type="ORF">DNHGIG_17080</name>
</gene>
<dbReference type="AlphaFoldDB" id="A0AAV4LEQ7"/>
<evidence type="ECO:0000256" key="1">
    <source>
        <dbReference type="SAM" id="Phobius"/>
    </source>
</evidence>
<keyword evidence="1" id="KW-0812">Transmembrane</keyword>
<protein>
    <recommendedName>
        <fullName evidence="2">DUF1648 domain-containing protein</fullName>
    </recommendedName>
</protein>
<feature type="transmembrane region" description="Helical" evidence="1">
    <location>
        <begin position="12"/>
        <end position="30"/>
    </location>
</feature>
<comment type="caution">
    <text evidence="3">The sequence shown here is derived from an EMBL/GenBank/DDBJ whole genome shotgun (WGS) entry which is preliminary data.</text>
</comment>
<feature type="domain" description="DUF1648" evidence="2">
    <location>
        <begin position="17"/>
        <end position="63"/>
    </location>
</feature>